<dbReference type="CDD" id="cd17536">
    <property type="entry name" value="REC_YesN-like"/>
    <property type="match status" value="1"/>
</dbReference>
<sequence>MTKIVFVDDDAIIRRGITTKIDWKENGWDLIYTARDAMEALDFIKENMPDIIITDIKMPGMNGIEMAEIARDYYPYLKFIFISGYKEFEYAQQVLKLNAVDYLTKPLDKNELIEVVKKAENLYRQERKTEHILKEEYPQIKRNYISKLMRENFQHLDDDFFKIFDINLSSGLGMVAFINFHYNEMIPVDEAKEKIEKYCDFLTNAFKGSFFFCMDNLQIFMIYTEKESKQVSIMYENLGNMEFMFRQFAKGQLESESVEFFYGSVMHSFYELYQSYQNALQKINSNVDDLLIAVRHYIEEHFGDEELTLVQIAEHFGINHCYLTSAFKKKFNINLYDYIIKVRMENAARLIKNTDLKNYEIAEATGYKNPQYFSLSFKKYYNCTVTQYRTAHRNA</sequence>
<evidence type="ECO:0000256" key="3">
    <source>
        <dbReference type="ARBA" id="ARBA00022490"/>
    </source>
</evidence>
<proteinExistence type="predicted"/>
<dbReference type="PANTHER" id="PTHR42713:SF3">
    <property type="entry name" value="TRANSCRIPTIONAL REGULATORY PROTEIN HPTR"/>
    <property type="match status" value="1"/>
</dbReference>
<dbReference type="InterPro" id="IPR051552">
    <property type="entry name" value="HptR"/>
</dbReference>
<gene>
    <name evidence="14" type="ORF">K340107D12_53820</name>
</gene>
<evidence type="ECO:0000259" key="13">
    <source>
        <dbReference type="PROSITE" id="PS50110"/>
    </source>
</evidence>
<dbReference type="Pfam" id="PF12833">
    <property type="entry name" value="HTH_18"/>
    <property type="match status" value="1"/>
</dbReference>
<feature type="domain" description="Response regulatory" evidence="13">
    <location>
        <begin position="3"/>
        <end position="120"/>
    </location>
</feature>
<comment type="caution">
    <text evidence="14">The sequence shown here is derived from an EMBL/GenBank/DDBJ whole genome shotgun (WGS) entry which is preliminary data.</text>
</comment>
<evidence type="ECO:0000256" key="2">
    <source>
        <dbReference type="ARBA" id="ARBA00018672"/>
    </source>
</evidence>
<dbReference type="InterPro" id="IPR001789">
    <property type="entry name" value="Sig_transdc_resp-reg_receiver"/>
</dbReference>
<dbReference type="Proteomes" id="UP001600941">
    <property type="component" value="Unassembled WGS sequence"/>
</dbReference>
<evidence type="ECO:0000313" key="14">
    <source>
        <dbReference type="EMBL" id="GAA6502566.1"/>
    </source>
</evidence>
<evidence type="ECO:0000256" key="4">
    <source>
        <dbReference type="ARBA" id="ARBA00022553"/>
    </source>
</evidence>
<keyword evidence="11" id="KW-0175">Coiled coil</keyword>
<evidence type="ECO:0000256" key="1">
    <source>
        <dbReference type="ARBA" id="ARBA00004496"/>
    </source>
</evidence>
<dbReference type="PANTHER" id="PTHR42713">
    <property type="entry name" value="HISTIDINE KINASE-RELATED"/>
    <property type="match status" value="1"/>
</dbReference>
<evidence type="ECO:0000256" key="10">
    <source>
        <dbReference type="PROSITE-ProRule" id="PRU00169"/>
    </source>
</evidence>
<evidence type="ECO:0000256" key="9">
    <source>
        <dbReference type="ARBA" id="ARBA00024867"/>
    </source>
</evidence>
<evidence type="ECO:0000256" key="6">
    <source>
        <dbReference type="ARBA" id="ARBA00023015"/>
    </source>
</evidence>
<dbReference type="Gene3D" id="3.40.50.2300">
    <property type="match status" value="1"/>
</dbReference>
<evidence type="ECO:0000313" key="15">
    <source>
        <dbReference type="Proteomes" id="UP001600941"/>
    </source>
</evidence>
<dbReference type="InterPro" id="IPR009057">
    <property type="entry name" value="Homeodomain-like_sf"/>
</dbReference>
<dbReference type="EMBL" id="BAABZQ010000001">
    <property type="protein sequence ID" value="GAA6502566.1"/>
    <property type="molecule type" value="Genomic_DNA"/>
</dbReference>
<dbReference type="PROSITE" id="PS50110">
    <property type="entry name" value="RESPONSE_REGULATORY"/>
    <property type="match status" value="1"/>
</dbReference>
<name>A0ABQ0C1B7_9FIRM</name>
<evidence type="ECO:0000259" key="12">
    <source>
        <dbReference type="PROSITE" id="PS01124"/>
    </source>
</evidence>
<keyword evidence="3" id="KW-0963">Cytoplasm</keyword>
<feature type="coiled-coil region" evidence="11">
    <location>
        <begin position="109"/>
        <end position="136"/>
    </location>
</feature>
<feature type="domain" description="HTH araC/xylS-type" evidence="12">
    <location>
        <begin position="292"/>
        <end position="391"/>
    </location>
</feature>
<comment type="function">
    <text evidence="9">May play the central regulatory role in sporulation. It may be an element of the effector pathway responsible for the activation of sporulation genes in response to nutritional stress. Spo0A may act in concert with spo0H (a sigma factor) to control the expression of some genes that are critical to the sporulation process.</text>
</comment>
<dbReference type="Gene3D" id="1.10.10.60">
    <property type="entry name" value="Homeodomain-like"/>
    <property type="match status" value="2"/>
</dbReference>
<dbReference type="PROSITE" id="PS01124">
    <property type="entry name" value="HTH_ARAC_FAMILY_2"/>
    <property type="match status" value="1"/>
</dbReference>
<dbReference type="SUPFAM" id="SSF46689">
    <property type="entry name" value="Homeodomain-like"/>
    <property type="match status" value="2"/>
</dbReference>
<accession>A0ABQ0C1B7</accession>
<keyword evidence="7" id="KW-0238">DNA-binding</keyword>
<evidence type="ECO:0000256" key="5">
    <source>
        <dbReference type="ARBA" id="ARBA00023012"/>
    </source>
</evidence>
<dbReference type="SUPFAM" id="SSF52172">
    <property type="entry name" value="CheY-like"/>
    <property type="match status" value="1"/>
</dbReference>
<reference evidence="14 15" key="1">
    <citation type="submission" date="2024-04" db="EMBL/GenBank/DDBJ databases">
        <title>Defined microbial consortia suppress multidrug-resistant proinflammatory Enterobacteriaceae via ecological control.</title>
        <authorList>
            <person name="Furuichi M."/>
            <person name="Kawaguchi T."/>
            <person name="Pust M."/>
            <person name="Yasuma K."/>
            <person name="Plichta D."/>
            <person name="Hasegawa N."/>
            <person name="Ohya T."/>
            <person name="Bhattarai S."/>
            <person name="Sasajima S."/>
            <person name="Aoto Y."/>
            <person name="Tuganbaev T."/>
            <person name="Yaginuma M."/>
            <person name="Ueda M."/>
            <person name="Okahashi N."/>
            <person name="Amafuji K."/>
            <person name="Kiridooshi Y."/>
            <person name="Sugita K."/>
            <person name="Strazar M."/>
            <person name="Skelly A."/>
            <person name="Suda W."/>
            <person name="Hattori M."/>
            <person name="Nakamoto N."/>
            <person name="Caballero S."/>
            <person name="Norman J."/>
            <person name="Olle B."/>
            <person name="Tanoue T."/>
            <person name="Arita M."/>
            <person name="Bucci V."/>
            <person name="Atarashi K."/>
            <person name="Xavier R."/>
            <person name="Honda K."/>
        </authorList>
    </citation>
    <scope>NUCLEOTIDE SEQUENCE [LARGE SCALE GENOMIC DNA]</scope>
    <source>
        <strain evidence="15">k34-0107-D12</strain>
    </source>
</reference>
<keyword evidence="5" id="KW-0902">Two-component regulatory system</keyword>
<feature type="modified residue" description="4-aspartylphosphate" evidence="10">
    <location>
        <position position="55"/>
    </location>
</feature>
<evidence type="ECO:0000256" key="11">
    <source>
        <dbReference type="SAM" id="Coils"/>
    </source>
</evidence>
<evidence type="ECO:0000256" key="8">
    <source>
        <dbReference type="ARBA" id="ARBA00023163"/>
    </source>
</evidence>
<dbReference type="InterPro" id="IPR011006">
    <property type="entry name" value="CheY-like_superfamily"/>
</dbReference>
<keyword evidence="4 10" id="KW-0597">Phosphoprotein</keyword>
<dbReference type="Pfam" id="PF00072">
    <property type="entry name" value="Response_reg"/>
    <property type="match status" value="1"/>
</dbReference>
<dbReference type="SMART" id="SM00342">
    <property type="entry name" value="HTH_ARAC"/>
    <property type="match status" value="1"/>
</dbReference>
<organism evidence="14 15">
    <name type="scientific">Blautia parvula</name>
    <dbReference type="NCBI Taxonomy" id="2877527"/>
    <lineage>
        <taxon>Bacteria</taxon>
        <taxon>Bacillati</taxon>
        <taxon>Bacillota</taxon>
        <taxon>Clostridia</taxon>
        <taxon>Lachnospirales</taxon>
        <taxon>Lachnospiraceae</taxon>
        <taxon>Blautia</taxon>
    </lineage>
</organism>
<evidence type="ECO:0000256" key="7">
    <source>
        <dbReference type="ARBA" id="ARBA00023125"/>
    </source>
</evidence>
<keyword evidence="8" id="KW-0804">Transcription</keyword>
<keyword evidence="15" id="KW-1185">Reference proteome</keyword>
<dbReference type="InterPro" id="IPR018060">
    <property type="entry name" value="HTH_AraC"/>
</dbReference>
<protein>
    <recommendedName>
        <fullName evidence="2">Stage 0 sporulation protein A homolog</fullName>
    </recommendedName>
</protein>
<comment type="subcellular location">
    <subcellularLocation>
        <location evidence="1">Cytoplasm</location>
    </subcellularLocation>
</comment>
<dbReference type="SMART" id="SM00448">
    <property type="entry name" value="REC"/>
    <property type="match status" value="1"/>
</dbReference>
<keyword evidence="6" id="KW-0805">Transcription regulation</keyword>